<dbReference type="InterPro" id="IPR018062">
    <property type="entry name" value="HTH_AraC-typ_CS"/>
</dbReference>
<feature type="region of interest" description="Disordered" evidence="4">
    <location>
        <begin position="300"/>
        <end position="322"/>
    </location>
</feature>
<dbReference type="CDD" id="cd02208">
    <property type="entry name" value="cupin_RmlC-like"/>
    <property type="match status" value="1"/>
</dbReference>
<evidence type="ECO:0000256" key="2">
    <source>
        <dbReference type="ARBA" id="ARBA00023125"/>
    </source>
</evidence>
<evidence type="ECO:0000256" key="4">
    <source>
        <dbReference type="SAM" id="MobiDB-lite"/>
    </source>
</evidence>
<dbReference type="RefSeq" id="WP_204906412.1">
    <property type="nucleotide sequence ID" value="NZ_JACJKS010000007.1"/>
</dbReference>
<protein>
    <submittedName>
        <fullName evidence="6">Helix-turn-helix transcriptional regulator</fullName>
    </submittedName>
</protein>
<dbReference type="Gene3D" id="2.60.120.10">
    <property type="entry name" value="Jelly Rolls"/>
    <property type="match status" value="1"/>
</dbReference>
<keyword evidence="2" id="KW-0238">DNA-binding</keyword>
<gene>
    <name evidence="6" type="ORF">H6A20_06995</name>
</gene>
<dbReference type="InterPro" id="IPR018060">
    <property type="entry name" value="HTH_AraC"/>
</dbReference>
<proteinExistence type="predicted"/>
<evidence type="ECO:0000313" key="7">
    <source>
        <dbReference type="Proteomes" id="UP000705508"/>
    </source>
</evidence>
<evidence type="ECO:0000259" key="5">
    <source>
        <dbReference type="PROSITE" id="PS01124"/>
    </source>
</evidence>
<accession>A0A938XAD7</accession>
<reference evidence="6" key="2">
    <citation type="journal article" date="2021" name="Sci. Rep.">
        <title>The distribution of antibiotic resistance genes in chicken gut microbiota commensals.</title>
        <authorList>
            <person name="Juricova H."/>
            <person name="Matiasovicova J."/>
            <person name="Kubasova T."/>
            <person name="Cejkova D."/>
            <person name="Rychlik I."/>
        </authorList>
    </citation>
    <scope>NUCLEOTIDE SEQUENCE</scope>
    <source>
        <strain evidence="6">An582</strain>
    </source>
</reference>
<dbReference type="PANTHER" id="PTHR43280:SF28">
    <property type="entry name" value="HTH-TYPE TRANSCRIPTIONAL ACTIVATOR RHAS"/>
    <property type="match status" value="1"/>
</dbReference>
<dbReference type="InterPro" id="IPR009057">
    <property type="entry name" value="Homeodomain-like_sf"/>
</dbReference>
<organism evidence="6 7">
    <name type="scientific">Mordavella massiliensis</name>
    <dbReference type="NCBI Taxonomy" id="1871024"/>
    <lineage>
        <taxon>Bacteria</taxon>
        <taxon>Bacillati</taxon>
        <taxon>Bacillota</taxon>
        <taxon>Clostridia</taxon>
        <taxon>Eubacteriales</taxon>
        <taxon>Clostridiaceae</taxon>
        <taxon>Mordavella</taxon>
    </lineage>
</organism>
<dbReference type="InterPro" id="IPR020449">
    <property type="entry name" value="Tscrpt_reg_AraC-type_HTH"/>
</dbReference>
<dbReference type="Pfam" id="PF12833">
    <property type="entry name" value="HTH_18"/>
    <property type="match status" value="1"/>
</dbReference>
<dbReference type="SUPFAM" id="SSF51182">
    <property type="entry name" value="RmlC-like cupins"/>
    <property type="match status" value="1"/>
</dbReference>
<dbReference type="PRINTS" id="PR00032">
    <property type="entry name" value="HTHARAC"/>
</dbReference>
<dbReference type="PROSITE" id="PS01124">
    <property type="entry name" value="HTH_ARAC_FAMILY_2"/>
    <property type="match status" value="1"/>
</dbReference>
<keyword evidence="3" id="KW-0804">Transcription</keyword>
<dbReference type="PROSITE" id="PS00041">
    <property type="entry name" value="HTH_ARAC_FAMILY_1"/>
    <property type="match status" value="1"/>
</dbReference>
<dbReference type="AlphaFoldDB" id="A0A938XAD7"/>
<feature type="domain" description="HTH araC/xylS-type" evidence="5">
    <location>
        <begin position="205"/>
        <end position="303"/>
    </location>
</feature>
<comment type="caution">
    <text evidence="6">The sequence shown here is derived from an EMBL/GenBank/DDBJ whole genome shotgun (WGS) entry which is preliminary data.</text>
</comment>
<reference evidence="6" key="1">
    <citation type="submission" date="2020-08" db="EMBL/GenBank/DDBJ databases">
        <authorList>
            <person name="Cejkova D."/>
            <person name="Kubasova T."/>
            <person name="Jahodarova E."/>
            <person name="Rychlik I."/>
        </authorList>
    </citation>
    <scope>NUCLEOTIDE SEQUENCE</scope>
    <source>
        <strain evidence="6">An582</strain>
    </source>
</reference>
<dbReference type="PANTHER" id="PTHR43280">
    <property type="entry name" value="ARAC-FAMILY TRANSCRIPTIONAL REGULATOR"/>
    <property type="match status" value="1"/>
</dbReference>
<evidence type="ECO:0000256" key="3">
    <source>
        <dbReference type="ARBA" id="ARBA00023163"/>
    </source>
</evidence>
<dbReference type="Proteomes" id="UP000705508">
    <property type="component" value="Unassembled WGS sequence"/>
</dbReference>
<dbReference type="InterPro" id="IPR014710">
    <property type="entry name" value="RmlC-like_jellyroll"/>
</dbReference>
<dbReference type="InterPro" id="IPR011051">
    <property type="entry name" value="RmlC_Cupin_sf"/>
</dbReference>
<dbReference type="Gene3D" id="1.10.10.60">
    <property type="entry name" value="Homeodomain-like"/>
    <property type="match status" value="2"/>
</dbReference>
<keyword evidence="1" id="KW-0805">Transcription regulation</keyword>
<dbReference type="SUPFAM" id="SSF46689">
    <property type="entry name" value="Homeodomain-like"/>
    <property type="match status" value="2"/>
</dbReference>
<dbReference type="GO" id="GO:0003700">
    <property type="term" value="F:DNA-binding transcription factor activity"/>
    <property type="evidence" value="ECO:0007669"/>
    <property type="project" value="InterPro"/>
</dbReference>
<evidence type="ECO:0000256" key="1">
    <source>
        <dbReference type="ARBA" id="ARBA00023015"/>
    </source>
</evidence>
<name>A0A938XAD7_9CLOT</name>
<evidence type="ECO:0000313" key="6">
    <source>
        <dbReference type="EMBL" id="MBM6948405.1"/>
    </source>
</evidence>
<sequence>MGYLYRQDQILVDQSMYELQKHGTKEFPFQVYLNDFSRFRGHLEDWHCHLEMEFTVALKGEFECGMNERRCRIRPGEGVFVNSGVLHMHRALGRYEDSESISIVFLPQFVSGGTDNLIFRKFVEPVMQDTGLRGEPLRRDVRWQEDALDCLLDIYRLSRKDSWIAEMKIRDRMCEAWELLVENRREEGARKETAPADMVYEERAKQILRYIQSHYQEDISIEDMARQVHISRTECFRCFQRITGKSPKNYLNSYRIRQAMRRLETTQDSVTDICFSCGFNHMSYFVKRFRESVGMSPGKYRDMMRGREDLPATEAEKGEQHA</sequence>
<dbReference type="SMART" id="SM00342">
    <property type="entry name" value="HTH_ARAC"/>
    <property type="match status" value="1"/>
</dbReference>
<dbReference type="EMBL" id="JACJKS010000007">
    <property type="protein sequence ID" value="MBM6948405.1"/>
    <property type="molecule type" value="Genomic_DNA"/>
</dbReference>
<dbReference type="GO" id="GO:0043565">
    <property type="term" value="F:sequence-specific DNA binding"/>
    <property type="evidence" value="ECO:0007669"/>
    <property type="project" value="InterPro"/>
</dbReference>